<sequence>MEDFAKKAVAIDEALTVCCEMTATELSAAAKAAMIEDLLVYETAQVLKALHRCRRELTGRLTLAAVLERIDTGLPSADEAFGMLVEGWRNEALTVVVPVIAMKASENGAMDLFYAGDKTGARMAFRAAYERLAADVQTNGGKVDWFVSKGHDREHQTKAIMEAVQLGRLPQQKAAMYLPSEAGEERYLLETGQVLTEEQRRIGKQVTANLLALLDKRDMANA</sequence>
<dbReference type="EMBL" id="AGAY01000022">
    <property type="protein sequence ID" value="EGY53124.1"/>
    <property type="molecule type" value="Genomic_DNA"/>
</dbReference>
<dbReference type="Proteomes" id="UP000003019">
    <property type="component" value="Unassembled WGS sequence"/>
</dbReference>
<dbReference type="HOGENOM" id="CLU_085051_0_1_4"/>
<protein>
    <submittedName>
        <fullName evidence="1">Uncharacterized protein</fullName>
    </submittedName>
</protein>
<dbReference type="PATRIC" id="fig|1032488.3.peg.559"/>
<organism evidence="1 2">
    <name type="scientific">Neisseria shayeganii 871</name>
    <dbReference type="NCBI Taxonomy" id="1032488"/>
    <lineage>
        <taxon>Bacteria</taxon>
        <taxon>Pseudomonadati</taxon>
        <taxon>Pseudomonadota</taxon>
        <taxon>Betaproteobacteria</taxon>
        <taxon>Neisseriales</taxon>
        <taxon>Neisseriaceae</taxon>
        <taxon>Neisseria</taxon>
    </lineage>
</organism>
<dbReference type="STRING" id="1032488.HMPREF9371_0615"/>
<evidence type="ECO:0000313" key="1">
    <source>
        <dbReference type="EMBL" id="EGY53124.1"/>
    </source>
</evidence>
<proteinExistence type="predicted"/>
<name>G4CG76_9NEIS</name>
<evidence type="ECO:0000313" key="2">
    <source>
        <dbReference type="Proteomes" id="UP000003019"/>
    </source>
</evidence>
<reference evidence="1 2" key="1">
    <citation type="submission" date="2011-05" db="EMBL/GenBank/DDBJ databases">
        <authorList>
            <person name="Muzny D."/>
            <person name="Qin X."/>
            <person name="Deng J."/>
            <person name="Jiang H."/>
            <person name="Liu Y."/>
            <person name="Qu J."/>
            <person name="Song X.-Z."/>
            <person name="Zhang L."/>
            <person name="Thornton R."/>
            <person name="Coyle M."/>
            <person name="Francisco L."/>
            <person name="Jackson L."/>
            <person name="Javaid M."/>
            <person name="Korchina V."/>
            <person name="Kovar C."/>
            <person name="Mata R."/>
            <person name="Mathew T."/>
            <person name="Ngo R."/>
            <person name="Nguyen L."/>
            <person name="Nguyen N."/>
            <person name="Okwuonu G."/>
            <person name="Ongeri F."/>
            <person name="Pham C."/>
            <person name="Simmons D."/>
            <person name="Wilczek-Boney K."/>
            <person name="Hale W."/>
            <person name="Jakkamsetti A."/>
            <person name="Pham P."/>
            <person name="Ruth R."/>
            <person name="San Lucas F."/>
            <person name="Warren J."/>
            <person name="Zhang J."/>
            <person name="Zhao Z."/>
            <person name="Zhou C."/>
            <person name="Zhu D."/>
            <person name="Lee S."/>
            <person name="Bess C."/>
            <person name="Blankenburg K."/>
            <person name="Forbes L."/>
            <person name="Fu Q."/>
            <person name="Gubbala S."/>
            <person name="Hirani K."/>
            <person name="Jayaseelan J.C."/>
            <person name="Lara F."/>
            <person name="Munidasa M."/>
            <person name="Palculict T."/>
            <person name="Patil S."/>
            <person name="Pu L.-L."/>
            <person name="Saada N."/>
            <person name="Tang L."/>
            <person name="Weissenberger G."/>
            <person name="Zhu Y."/>
            <person name="Hemphill L."/>
            <person name="Shang Y."/>
            <person name="Youmans B."/>
            <person name="Ayvaz T."/>
            <person name="Ross M."/>
            <person name="Santibanez J."/>
            <person name="Aqrawi P."/>
            <person name="Gross S."/>
            <person name="Joshi V."/>
            <person name="Fowler G."/>
            <person name="Nazareth L."/>
            <person name="Reid J."/>
            <person name="Worley K."/>
            <person name="Petrosino J."/>
            <person name="Highlander S."/>
            <person name="Gibbs R."/>
        </authorList>
    </citation>
    <scope>NUCLEOTIDE SEQUENCE [LARGE SCALE GENOMIC DNA]</scope>
    <source>
        <strain evidence="1 2">871</strain>
    </source>
</reference>
<dbReference type="AlphaFoldDB" id="G4CG76"/>
<dbReference type="OrthoDB" id="8611426at2"/>
<keyword evidence="2" id="KW-1185">Reference proteome</keyword>
<dbReference type="RefSeq" id="WP_009118309.1">
    <property type="nucleotide sequence ID" value="NZ_JH164926.1"/>
</dbReference>
<comment type="caution">
    <text evidence="1">The sequence shown here is derived from an EMBL/GenBank/DDBJ whole genome shotgun (WGS) entry which is preliminary data.</text>
</comment>
<gene>
    <name evidence="1" type="ORF">HMPREF9371_0615</name>
</gene>
<accession>G4CG76</accession>